<dbReference type="GO" id="GO:0005886">
    <property type="term" value="C:plasma membrane"/>
    <property type="evidence" value="ECO:0007669"/>
    <property type="project" value="UniProtKB-SubCell"/>
</dbReference>
<reference evidence="10" key="1">
    <citation type="submission" date="2014-11" db="EMBL/GenBank/DDBJ databases">
        <authorList>
            <person name="Hornung B.V."/>
        </authorList>
    </citation>
    <scope>NUCLEOTIDE SEQUENCE</scope>
    <source>
        <strain evidence="10">INE</strain>
    </source>
</reference>
<keyword evidence="6 8" id="KW-1133">Transmembrane helix</keyword>
<dbReference type="EMBL" id="CDGJ01000036">
    <property type="protein sequence ID" value="CEJ06941.1"/>
    <property type="molecule type" value="Genomic_DNA"/>
</dbReference>
<feature type="transmembrane region" description="Helical" evidence="8">
    <location>
        <begin position="159"/>
        <end position="178"/>
    </location>
</feature>
<dbReference type="AlphaFoldDB" id="A0A8S0XWJ1"/>
<dbReference type="KEGG" id="aacx:DEACI_1720"/>
<evidence type="ECO:0000256" key="3">
    <source>
        <dbReference type="ARBA" id="ARBA00022448"/>
    </source>
</evidence>
<dbReference type="InterPro" id="IPR002781">
    <property type="entry name" value="TM_pro_TauE-like"/>
</dbReference>
<sequence>MILTLATVCLAGFLAATVDAIAGGGGLISLPALLLAGIPPQLALGTNKFASTTASFNSSFTFARSGKVYFPLVKRQVLFTFLGACLGVWSVLHIGTDFLNKIVFFLILLVGIYTVVRKDLGMEDHFQGLKPSGTALGIVFAFVLGFYDGFFGPGTGSFLIFAFIALYGFDFVSASANAKVLNFTSNLASLLLFAWMGKIVYLYALPMALAMITGSRLGTRLAVGRGVSLVKPVFLTMSLLVAVKLVWQVLR</sequence>
<name>A0A8S0XWJ1_9FIRM</name>
<dbReference type="Pfam" id="PF01925">
    <property type="entry name" value="TauE"/>
    <property type="match status" value="1"/>
</dbReference>
<comment type="subcellular location">
    <subcellularLocation>
        <location evidence="1 8">Cell membrane</location>
        <topology evidence="1 8">Multi-pass membrane protein</topology>
    </subcellularLocation>
</comment>
<evidence type="ECO:0000256" key="6">
    <source>
        <dbReference type="ARBA" id="ARBA00022989"/>
    </source>
</evidence>
<dbReference type="Proteomes" id="UP001071230">
    <property type="component" value="Unassembled WGS sequence"/>
</dbReference>
<feature type="transmembrane region" description="Helical" evidence="8">
    <location>
        <begin position="98"/>
        <end position="116"/>
    </location>
</feature>
<dbReference type="Proteomes" id="UP000836597">
    <property type="component" value="Chromosome"/>
</dbReference>
<evidence type="ECO:0000313" key="10">
    <source>
        <dbReference type="EMBL" id="CEJ06941.1"/>
    </source>
</evidence>
<keyword evidence="5 8" id="KW-0812">Transmembrane</keyword>
<organism evidence="9">
    <name type="scientific">Acididesulfobacillus acetoxydans</name>
    <dbReference type="NCBI Taxonomy" id="1561005"/>
    <lineage>
        <taxon>Bacteria</taxon>
        <taxon>Bacillati</taxon>
        <taxon>Bacillota</taxon>
        <taxon>Clostridia</taxon>
        <taxon>Eubacteriales</taxon>
        <taxon>Peptococcaceae</taxon>
        <taxon>Acididesulfobacillus</taxon>
    </lineage>
</organism>
<proteinExistence type="inferred from homology"/>
<evidence type="ECO:0000256" key="5">
    <source>
        <dbReference type="ARBA" id="ARBA00022692"/>
    </source>
</evidence>
<evidence type="ECO:0000256" key="8">
    <source>
        <dbReference type="RuleBase" id="RU363041"/>
    </source>
</evidence>
<gene>
    <name evidence="10" type="ORF">DEACI_1395</name>
    <name evidence="9" type="ORF">DEACI_1720</name>
</gene>
<dbReference type="PANTHER" id="PTHR30269:SF0">
    <property type="entry name" value="MEMBRANE TRANSPORTER PROTEIN YFCA-RELATED"/>
    <property type="match status" value="1"/>
</dbReference>
<feature type="transmembrane region" description="Helical" evidence="8">
    <location>
        <begin position="190"/>
        <end position="212"/>
    </location>
</feature>
<evidence type="ECO:0000313" key="11">
    <source>
        <dbReference type="Proteomes" id="UP001071230"/>
    </source>
</evidence>
<feature type="transmembrane region" description="Helical" evidence="8">
    <location>
        <begin position="128"/>
        <end position="147"/>
    </location>
</feature>
<keyword evidence="4 8" id="KW-1003">Cell membrane</keyword>
<keyword evidence="7 8" id="KW-0472">Membrane</keyword>
<dbReference type="RefSeq" id="WP_240984639.1">
    <property type="nucleotide sequence ID" value="NZ_CDGJ01000036.1"/>
</dbReference>
<dbReference type="InterPro" id="IPR052017">
    <property type="entry name" value="TSUP"/>
</dbReference>
<evidence type="ECO:0000256" key="4">
    <source>
        <dbReference type="ARBA" id="ARBA00022475"/>
    </source>
</evidence>
<feature type="transmembrane region" description="Helical" evidence="8">
    <location>
        <begin position="72"/>
        <end position="92"/>
    </location>
</feature>
<evidence type="ECO:0000313" key="9">
    <source>
        <dbReference type="EMBL" id="CAA7601067.1"/>
    </source>
</evidence>
<dbReference type="EMBL" id="LR746496">
    <property type="protein sequence ID" value="CAA7601067.1"/>
    <property type="molecule type" value="Genomic_DNA"/>
</dbReference>
<evidence type="ECO:0000256" key="7">
    <source>
        <dbReference type="ARBA" id="ARBA00023136"/>
    </source>
</evidence>
<accession>A0A8S0XWJ1</accession>
<comment type="similarity">
    <text evidence="2 8">Belongs to the 4-toluene sulfonate uptake permease (TSUP) (TC 2.A.102) family.</text>
</comment>
<keyword evidence="3" id="KW-0813">Transport</keyword>
<reference evidence="9" key="2">
    <citation type="submission" date="2020-01" db="EMBL/GenBank/DDBJ databases">
        <authorList>
            <person name="Hornung B."/>
        </authorList>
    </citation>
    <scope>NUCLEOTIDE SEQUENCE</scope>
    <source>
        <strain evidence="9">PacBioINE</strain>
    </source>
</reference>
<keyword evidence="11" id="KW-1185">Reference proteome</keyword>
<feature type="transmembrane region" description="Helical" evidence="8">
    <location>
        <begin position="232"/>
        <end position="250"/>
    </location>
</feature>
<protein>
    <recommendedName>
        <fullName evidence="8">Probable membrane transporter protein</fullName>
    </recommendedName>
</protein>
<evidence type="ECO:0000256" key="1">
    <source>
        <dbReference type="ARBA" id="ARBA00004651"/>
    </source>
</evidence>
<dbReference type="PANTHER" id="PTHR30269">
    <property type="entry name" value="TRANSMEMBRANE PROTEIN YFCA"/>
    <property type="match status" value="1"/>
</dbReference>
<evidence type="ECO:0000256" key="2">
    <source>
        <dbReference type="ARBA" id="ARBA00009142"/>
    </source>
</evidence>